<name>A0AAP0MKT6_9ROSI</name>
<dbReference type="Pfam" id="PF25797">
    <property type="entry name" value="PDF2_C"/>
    <property type="match status" value="1"/>
</dbReference>
<feature type="compositionally biased region" description="Polar residues" evidence="1">
    <location>
        <begin position="619"/>
        <end position="644"/>
    </location>
</feature>
<protein>
    <recommendedName>
        <fullName evidence="2">START domain-containing protein</fullName>
    </recommendedName>
</protein>
<reference evidence="3 4" key="1">
    <citation type="submission" date="2024-05" db="EMBL/GenBank/DDBJ databases">
        <title>Haplotype-resolved chromosome-level genome assembly of Huyou (Citrus changshanensis).</title>
        <authorList>
            <person name="Miao C."/>
            <person name="Chen W."/>
            <person name="Wu Y."/>
            <person name="Wang L."/>
            <person name="Zhao S."/>
            <person name="Grierson D."/>
            <person name="Xu C."/>
            <person name="Chen K."/>
        </authorList>
    </citation>
    <scope>NUCLEOTIDE SEQUENCE [LARGE SCALE GENOMIC DNA]</scope>
    <source>
        <strain evidence="3">01-14</strain>
        <tissue evidence="3">Leaf</tissue>
    </source>
</reference>
<dbReference type="Pfam" id="PF01852">
    <property type="entry name" value="START"/>
    <property type="match status" value="1"/>
</dbReference>
<dbReference type="PROSITE" id="PS50848">
    <property type="entry name" value="START"/>
    <property type="match status" value="1"/>
</dbReference>
<dbReference type="CDD" id="cd08875">
    <property type="entry name" value="START_ArGLABRA2_like"/>
    <property type="match status" value="1"/>
</dbReference>
<dbReference type="Pfam" id="PF25154">
    <property type="entry name" value="TPR_AP5Z1_C"/>
    <property type="match status" value="1"/>
</dbReference>
<evidence type="ECO:0000259" key="2">
    <source>
        <dbReference type="PROSITE" id="PS50848"/>
    </source>
</evidence>
<dbReference type="InterPro" id="IPR002913">
    <property type="entry name" value="START_lipid-bd_dom"/>
</dbReference>
<evidence type="ECO:0000313" key="4">
    <source>
        <dbReference type="Proteomes" id="UP001428341"/>
    </source>
</evidence>
<evidence type="ECO:0000313" key="3">
    <source>
        <dbReference type="EMBL" id="KAK9209611.1"/>
    </source>
</evidence>
<proteinExistence type="predicted"/>
<dbReference type="InterPro" id="IPR016024">
    <property type="entry name" value="ARM-type_fold"/>
</dbReference>
<dbReference type="SUPFAM" id="SSF48371">
    <property type="entry name" value="ARM repeat"/>
    <property type="match status" value="1"/>
</dbReference>
<dbReference type="Proteomes" id="UP001428341">
    <property type="component" value="Unassembled WGS sequence"/>
</dbReference>
<feature type="region of interest" description="Disordered" evidence="1">
    <location>
        <begin position="603"/>
        <end position="644"/>
    </location>
</feature>
<keyword evidence="4" id="KW-1185">Reference proteome</keyword>
<comment type="caution">
    <text evidence="3">The sequence shown here is derived from an EMBL/GenBank/DDBJ whole genome shotgun (WGS) entry which is preliminary data.</text>
</comment>
<gene>
    <name evidence="3" type="ORF">WN944_001978</name>
</gene>
<dbReference type="AlphaFoldDB" id="A0AAP0MKT6"/>
<organism evidence="3 4">
    <name type="scientific">Citrus x changshan-huyou</name>
    <dbReference type="NCBI Taxonomy" id="2935761"/>
    <lineage>
        <taxon>Eukaryota</taxon>
        <taxon>Viridiplantae</taxon>
        <taxon>Streptophyta</taxon>
        <taxon>Embryophyta</taxon>
        <taxon>Tracheophyta</taxon>
        <taxon>Spermatophyta</taxon>
        <taxon>Magnoliopsida</taxon>
        <taxon>eudicotyledons</taxon>
        <taxon>Gunneridae</taxon>
        <taxon>Pentapetalae</taxon>
        <taxon>rosids</taxon>
        <taxon>malvids</taxon>
        <taxon>Sapindales</taxon>
        <taxon>Rutaceae</taxon>
        <taxon>Aurantioideae</taxon>
        <taxon>Citrus</taxon>
    </lineage>
</organism>
<dbReference type="EMBL" id="JBCGBO010000004">
    <property type="protein sequence ID" value="KAK9209611.1"/>
    <property type="molecule type" value="Genomic_DNA"/>
</dbReference>
<dbReference type="Pfam" id="PF14764">
    <property type="entry name" value="SPG48"/>
    <property type="match status" value="1"/>
</dbReference>
<dbReference type="PANTHER" id="PTHR47885">
    <property type="entry name" value="AP-5 COMPLEX SUBUNIT ZETA-1"/>
    <property type="match status" value="1"/>
</dbReference>
<dbReference type="GO" id="GO:0008289">
    <property type="term" value="F:lipid binding"/>
    <property type="evidence" value="ECO:0007669"/>
    <property type="project" value="InterPro"/>
</dbReference>
<dbReference type="SMART" id="SM00234">
    <property type="entry name" value="START"/>
    <property type="match status" value="1"/>
</dbReference>
<sequence>MSDRDRGWDFHLRNLSNSARDSSVATDPAADPSVLHSVKKLYELCKEEKNDDLVARVYPLINKLFQRSVASLSQSRTSNGLLLLDILQFFLDFGEVVLHDADPSIRTFFRSCLSREFADPVVAEATLDFINVNKKKLLSSFPTLLPQFFPLLLKLIAWNGEKLEKAFLKVFPAVMSSASFLPLLSALVDLPILVVALEKVEKSSGSLIGSSIATIQKSTAPEMLLALMDEAYTGSTIADGGGDSESEDSNTIDVADPLFLELLKDENDGLAERHWASPGMAATLQAAINAPPSDRLKQILSMTPRLLDVYFAIALRDVNDSLICALIPQLMARNATLFLDKNFSYEVRKRLLEFLLAAFQRSPDFIALLKKPIMDRLAEAYDSPAKMELALQLCWAIGEHGGGGASHKDAARELFENLELLLYENLSSSVGLRQEASVGPDSENYRKSSQSRLLCFVVTAIAKLATYHRELLPRARVSLGKVARSRISDARVWKRARDYLGLMNDPAICLSILGPSRPSQHDIQKPGTVNWSEGGRKMVAHFPFYILGEQKVEIKDTDKHDDHFLDKDVNSELRAMAIFVEGFRSSGDENAMDVSGQLGFEPDVNIGVDDVHQNDEDTSSPSLSVRASPQDSPDSRASTNVRSDQMNRASDLLMAVSVSAYTNKTRITDLASSAMEELLKMALEGEPLWHIDGDSESLNGFEYMKEFGSVDATLREIMRMVEVGDPQCLPNLEPNDESPSECTDRPMLPKELEEEHLHAEASRQIGLVSTNPASVVEWLMDVNQWSLVFANIISRANLLQVLSTGVDGNYDGTLQLMTVELHLPTALVPTRESHFVRYCKQLGYGTWGVVDVSLENLFPYPASRFRRRPSGCLIQGMPEGCSKVIWVEHVAVDNRLVQSIYRPLVISGFTFSAKRWFAALIRHCQWLATLRARTAPTHDGVLLPQAGRESLLKLAERMTRSFWGDISGCNENQWMPLPIRGAEDIRAMTKGSIPVPGMPPSSKIVFTTSIRLAVPPKRLFDFLRDENSRTKWDTRLFGHIIRELAYVINGNNPENRVSILQVNATPEEVEIFYLQESFSDDIGSYVIYAPVDALAMSGILNGGSPEIMNILPCGFSILPDRPPLNGHGDVPGSLLTIAFHIIDLASTEEYIPPESVKTIFKVIAETAFLIKAALTSDNVQGNLAGGIKEKKKVKMDTDIESYICCIVAIWQQMKIG</sequence>
<dbReference type="InterPro" id="IPR057993">
    <property type="entry name" value="HD-Zip_IV_C"/>
</dbReference>
<dbReference type="PANTHER" id="PTHR47885:SF1">
    <property type="entry name" value="AP-5 COMPLEX SUBUNIT ZETA-1"/>
    <property type="match status" value="1"/>
</dbReference>
<accession>A0AAP0MKT6</accession>
<feature type="domain" description="START" evidence="2">
    <location>
        <begin position="660"/>
        <end position="929"/>
    </location>
</feature>
<dbReference type="InterPro" id="IPR056856">
    <property type="entry name" value="TPR_AP5Z1_C"/>
</dbReference>
<evidence type="ECO:0000256" key="1">
    <source>
        <dbReference type="SAM" id="MobiDB-lite"/>
    </source>
</evidence>
<dbReference type="SUPFAM" id="SSF55961">
    <property type="entry name" value="Bet v1-like"/>
    <property type="match status" value="2"/>
</dbReference>
<dbReference type="InterPro" id="IPR055450">
    <property type="entry name" value="AP5Z1_ARM"/>
</dbReference>